<dbReference type="OrthoDB" id="3693562at2"/>
<keyword evidence="4" id="KW-1185">Reference proteome</keyword>
<keyword evidence="1" id="KW-0560">Oxidoreductase</keyword>
<dbReference type="InterPro" id="IPR012349">
    <property type="entry name" value="Split_barrel_FMN-bd"/>
</dbReference>
<protein>
    <submittedName>
        <fullName evidence="3">Pyridoxamine 5'-phosphate oxidase family protein</fullName>
    </submittedName>
</protein>
<dbReference type="RefSeq" id="WP_141922988.1">
    <property type="nucleotide sequence ID" value="NZ_VFQC01000001.1"/>
</dbReference>
<evidence type="ECO:0000256" key="1">
    <source>
        <dbReference type="ARBA" id="ARBA00023002"/>
    </source>
</evidence>
<reference evidence="3 4" key="1">
    <citation type="submission" date="2019-06" db="EMBL/GenBank/DDBJ databases">
        <title>Sequencing the genomes of 1000 actinobacteria strains.</title>
        <authorList>
            <person name="Klenk H.-P."/>
        </authorList>
    </citation>
    <scope>NUCLEOTIDE SEQUENCE [LARGE SCALE GENOMIC DNA]</scope>
    <source>
        <strain evidence="3 4">DSM 45015</strain>
    </source>
</reference>
<organism evidence="3 4">
    <name type="scientific">Haloactinospora alba</name>
    <dbReference type="NCBI Taxonomy" id="405555"/>
    <lineage>
        <taxon>Bacteria</taxon>
        <taxon>Bacillati</taxon>
        <taxon>Actinomycetota</taxon>
        <taxon>Actinomycetes</taxon>
        <taxon>Streptosporangiales</taxon>
        <taxon>Nocardiopsidaceae</taxon>
        <taxon>Haloactinospora</taxon>
    </lineage>
</organism>
<name>A0A543NI97_9ACTN</name>
<accession>A0A543NI97</accession>
<dbReference type="Proteomes" id="UP000317422">
    <property type="component" value="Unassembled WGS sequence"/>
</dbReference>
<dbReference type="SUPFAM" id="SSF50475">
    <property type="entry name" value="FMN-binding split barrel"/>
    <property type="match status" value="1"/>
</dbReference>
<dbReference type="PANTHER" id="PTHR35176">
    <property type="entry name" value="HEME OXYGENASE HI_0854-RELATED"/>
    <property type="match status" value="1"/>
</dbReference>
<evidence type="ECO:0000313" key="3">
    <source>
        <dbReference type="EMBL" id="TQN31566.1"/>
    </source>
</evidence>
<dbReference type="PANTHER" id="PTHR35176:SF6">
    <property type="entry name" value="HEME OXYGENASE HI_0854-RELATED"/>
    <property type="match status" value="1"/>
</dbReference>
<dbReference type="GO" id="GO:0070967">
    <property type="term" value="F:coenzyme F420 binding"/>
    <property type="evidence" value="ECO:0007669"/>
    <property type="project" value="TreeGrafter"/>
</dbReference>
<evidence type="ECO:0000259" key="2">
    <source>
        <dbReference type="Pfam" id="PF01243"/>
    </source>
</evidence>
<dbReference type="InterPro" id="IPR011576">
    <property type="entry name" value="Pyridox_Oxase_N"/>
</dbReference>
<dbReference type="Gene3D" id="2.30.110.10">
    <property type="entry name" value="Electron Transport, Fmn-binding Protein, Chain A"/>
    <property type="match status" value="1"/>
</dbReference>
<dbReference type="GO" id="GO:0005829">
    <property type="term" value="C:cytosol"/>
    <property type="evidence" value="ECO:0007669"/>
    <property type="project" value="TreeGrafter"/>
</dbReference>
<dbReference type="GO" id="GO:0016627">
    <property type="term" value="F:oxidoreductase activity, acting on the CH-CH group of donors"/>
    <property type="evidence" value="ECO:0007669"/>
    <property type="project" value="TreeGrafter"/>
</dbReference>
<feature type="domain" description="Pyridoxamine 5'-phosphate oxidase N-terminal" evidence="2">
    <location>
        <begin position="8"/>
        <end position="95"/>
    </location>
</feature>
<gene>
    <name evidence="3" type="ORF">FHX37_1474</name>
</gene>
<dbReference type="EMBL" id="VFQC01000001">
    <property type="protein sequence ID" value="TQN31566.1"/>
    <property type="molecule type" value="Genomic_DNA"/>
</dbReference>
<proteinExistence type="predicted"/>
<dbReference type="Pfam" id="PF01243">
    <property type="entry name" value="PNPOx_N"/>
    <property type="match status" value="1"/>
</dbReference>
<dbReference type="NCBIfam" id="TIGR04023">
    <property type="entry name" value="PPOX_MSMEG_5819"/>
    <property type="match status" value="1"/>
</dbReference>
<comment type="caution">
    <text evidence="3">The sequence shown here is derived from an EMBL/GenBank/DDBJ whole genome shotgun (WGS) entry which is preliminary data.</text>
</comment>
<dbReference type="InterPro" id="IPR024031">
    <property type="entry name" value="MSMEG_5819/OxyR"/>
</dbReference>
<dbReference type="InterPro" id="IPR052019">
    <property type="entry name" value="F420H2_bilvrd_red/Heme_oxyg"/>
</dbReference>
<sequence>MTFTEAEIDYLNSQRLGRLSTVAPDGYPNNRPVLVHHNPQTGTIDVTGFDLSQSGKWRNVGADPHVSFVVDDLASVKPWRPRGVEVRGDAERLTGEGVSPFGDEVIRIHPRRILSWGLDPDSPRAMERRDVSAVG</sequence>
<dbReference type="AlphaFoldDB" id="A0A543NI97"/>
<evidence type="ECO:0000313" key="4">
    <source>
        <dbReference type="Proteomes" id="UP000317422"/>
    </source>
</evidence>